<evidence type="ECO:0000313" key="2">
    <source>
        <dbReference type="Proteomes" id="UP000831701"/>
    </source>
</evidence>
<accession>A0ACB8VUF9</accession>
<dbReference type="Proteomes" id="UP000831701">
    <property type="component" value="Chromosome 17"/>
</dbReference>
<name>A0ACB8VUF9_9TELE</name>
<dbReference type="EMBL" id="CM041547">
    <property type="protein sequence ID" value="KAI3359345.1"/>
    <property type="molecule type" value="Genomic_DNA"/>
</dbReference>
<reference evidence="1" key="1">
    <citation type="submission" date="2022-04" db="EMBL/GenBank/DDBJ databases">
        <title>Jade perch genome.</title>
        <authorList>
            <person name="Chao B."/>
        </authorList>
    </citation>
    <scope>NUCLEOTIDE SEQUENCE</scope>
    <source>
        <strain evidence="1">CB-2022</strain>
    </source>
</reference>
<organism evidence="1 2">
    <name type="scientific">Scortum barcoo</name>
    <name type="common">barcoo grunter</name>
    <dbReference type="NCBI Taxonomy" id="214431"/>
    <lineage>
        <taxon>Eukaryota</taxon>
        <taxon>Metazoa</taxon>
        <taxon>Chordata</taxon>
        <taxon>Craniata</taxon>
        <taxon>Vertebrata</taxon>
        <taxon>Euteleostomi</taxon>
        <taxon>Actinopterygii</taxon>
        <taxon>Neopterygii</taxon>
        <taxon>Teleostei</taxon>
        <taxon>Neoteleostei</taxon>
        <taxon>Acanthomorphata</taxon>
        <taxon>Eupercaria</taxon>
        <taxon>Centrarchiformes</taxon>
        <taxon>Terapontoidei</taxon>
        <taxon>Terapontidae</taxon>
        <taxon>Scortum</taxon>
    </lineage>
</organism>
<proteinExistence type="predicted"/>
<protein>
    <submittedName>
        <fullName evidence="1">Uncharacterized protein</fullName>
    </submittedName>
</protein>
<comment type="caution">
    <text evidence="1">The sequence shown here is derived from an EMBL/GenBank/DDBJ whole genome shotgun (WGS) entry which is preliminary data.</text>
</comment>
<gene>
    <name evidence="1" type="ORF">L3Q82_002852</name>
</gene>
<evidence type="ECO:0000313" key="1">
    <source>
        <dbReference type="EMBL" id="KAI3359345.1"/>
    </source>
</evidence>
<keyword evidence="2" id="KW-1185">Reference proteome</keyword>
<sequence>MEEEETSWILTDCGLSVRKSRTQLHRKPEGASAQMALKFLSDYRADGGQGAQTRPTLHPPTGAMFEEESEQMRGQQDVAMLQALESPAAVTAGGVGGGGPLSFTDEAVSILTSSSLLARSLLGRTSAIKRKESPSSSSRRKREFIPHDKKDEGYWDKRRKNNEAAKRSREKRRVNDMVLESRVLALLEENARLRAELLALKFRFGLVKDPSNTPILPLTTAPHHTPQSLTPHYYLHRGDGGLPSSSASHPNNQTGQLSTRGSRDAGNMSEDSGFSTPGGSSVGSPIFFEDRLSDHGKLSPHRAEELGYDLHHSPADVHHTPGITGGKMDQAEAMKNLPHKLRFKTPGSSDMGDASGENSIARRSPALSTAGREGLREAPKGLSGGETGAGHCTGSWLQQLEGEEGRRGRQSPPYNTLQPPPTQGHSESQYKHENIHLKSQLNSLSEEVAQLKKLFTEQLMAKLQSVLLTQGVLSVIVLGNNLNCLEAFNGYEDSSSVQGSPARVGRLIKPKPNMSCRRKREFISDEKKDASYWEKRRKNNEAAKRSREKRRLNDMVLENRVIALNDENVRLKTELLQLKLRFGLISTASYIEKSQQIGGGSNTGNGGSSSSSSTQYYSSGYSSSSQVMMNSDSSETEQSGRSEGHRQLVKYSPRGSLSDMSDGSSRDSPEPLPFEIKQEGDRLEMDIANGTTTQIMFNIHRGLTSVPTHHQIQQHPQELEAAYHSQQQHHHHQQPQPHQEPVTTISTVSQPTPHPPTAQRSVILYGSSSASYPVDSLTRQQDIDLQAAQKQSSGSSQTCVSRLPQSITESSTETLVEVTKQLEKKTLDSPPCEFSDSRNEAGDRQVFRVCQPPQQHLQPEQQHQESDLSAELLHKQVEGVNHSHLYHHLQQPHHSYLSAQDEEPPVLTYEGGPRNEAYYQGKASSSSKDTSSSDGDPRSSDKEASTDDDESPSSSCSDLGSYHSQHVTASPLPSSQAQSRDPQGEVKGTALPHKLRLKHRALSTGSSGQESPTTPPSATPPPLPQHPYLSLTLQQNIMRESKAAPGLTGCQEELGHARVLTDSKAKQPPDKITEILSPQSGNDCKRKSESLETGRG</sequence>